<name>A0AAU8AN35_9RHOB</name>
<dbReference type="GO" id="GO:0003700">
    <property type="term" value="F:DNA-binding transcription factor activity"/>
    <property type="evidence" value="ECO:0007669"/>
    <property type="project" value="InterPro"/>
</dbReference>
<keyword evidence="3" id="KW-0804">Transcription</keyword>
<sequence>MLTPIVQTPRYRLVAEEIAARLRAGDYAPGSKMPADKDLVAQLGVSRTTVREAMIALELMGYVVTRYGAGAFVADPLPQAKAAAQGEPHAETQGLPGFFELVEARFVIEPEIAAIAASTVTPGQIAQLNRCIEGMCDASLPFDRIEAHDREFHLVVARSTGNSVFVSVVDEFWRARQRYPEWTRLNNRQSPEDIARFSRDEHVAIVDALAAGDAEGARAAMALHCRNSGQPLLERWQLFEGEAGGEEVLHRLKARAGREG</sequence>
<dbReference type="SMART" id="SM00345">
    <property type="entry name" value="HTH_GNTR"/>
    <property type="match status" value="1"/>
</dbReference>
<evidence type="ECO:0000313" key="5">
    <source>
        <dbReference type="EMBL" id="XCC95888.1"/>
    </source>
</evidence>
<dbReference type="EMBL" id="CP123385">
    <property type="protein sequence ID" value="XCC95888.1"/>
    <property type="molecule type" value="Genomic_DNA"/>
</dbReference>
<keyword evidence="2" id="KW-0238">DNA-binding</keyword>
<dbReference type="GO" id="GO:0003677">
    <property type="term" value="F:DNA binding"/>
    <property type="evidence" value="ECO:0007669"/>
    <property type="project" value="UniProtKB-KW"/>
</dbReference>
<dbReference type="Gene3D" id="1.20.120.530">
    <property type="entry name" value="GntR ligand-binding domain-like"/>
    <property type="match status" value="1"/>
</dbReference>
<dbReference type="InterPro" id="IPR036390">
    <property type="entry name" value="WH_DNA-bd_sf"/>
</dbReference>
<evidence type="ECO:0000256" key="3">
    <source>
        <dbReference type="ARBA" id="ARBA00023163"/>
    </source>
</evidence>
<accession>A0AAU8AN35</accession>
<evidence type="ECO:0000256" key="2">
    <source>
        <dbReference type="ARBA" id="ARBA00023125"/>
    </source>
</evidence>
<dbReference type="RefSeq" id="WP_353474755.1">
    <property type="nucleotide sequence ID" value="NZ_CP123385.1"/>
</dbReference>
<dbReference type="InterPro" id="IPR008920">
    <property type="entry name" value="TF_FadR/GntR_C"/>
</dbReference>
<dbReference type="Pfam" id="PF00392">
    <property type="entry name" value="GntR"/>
    <property type="match status" value="1"/>
</dbReference>
<proteinExistence type="predicted"/>
<dbReference type="PANTHER" id="PTHR43537:SF5">
    <property type="entry name" value="UXU OPERON TRANSCRIPTIONAL REGULATOR"/>
    <property type="match status" value="1"/>
</dbReference>
<dbReference type="PANTHER" id="PTHR43537">
    <property type="entry name" value="TRANSCRIPTIONAL REGULATOR, GNTR FAMILY"/>
    <property type="match status" value="1"/>
</dbReference>
<organism evidence="5">
    <name type="scientific">Alloyangia sp. H15</name>
    <dbReference type="NCBI Taxonomy" id="3029062"/>
    <lineage>
        <taxon>Bacteria</taxon>
        <taxon>Pseudomonadati</taxon>
        <taxon>Pseudomonadota</taxon>
        <taxon>Alphaproteobacteria</taxon>
        <taxon>Rhodobacterales</taxon>
        <taxon>Roseobacteraceae</taxon>
        <taxon>Alloyangia</taxon>
    </lineage>
</organism>
<reference evidence="5" key="1">
    <citation type="submission" date="2023-02" db="EMBL/GenBank/DDBJ databases">
        <title>Description and genomic characterization of Salipiger bruguierae sp. nov., isolated from the sediment of mangrove plant Bruguiera sexangula.</title>
        <authorList>
            <person name="Long M."/>
        </authorList>
    </citation>
    <scope>NUCLEOTIDE SEQUENCE</scope>
    <source>
        <strain evidence="5">H15</strain>
    </source>
</reference>
<dbReference type="InterPro" id="IPR011711">
    <property type="entry name" value="GntR_C"/>
</dbReference>
<dbReference type="SUPFAM" id="SSF46785">
    <property type="entry name" value="Winged helix' DNA-binding domain"/>
    <property type="match status" value="1"/>
</dbReference>
<dbReference type="PROSITE" id="PS50949">
    <property type="entry name" value="HTH_GNTR"/>
    <property type="match status" value="1"/>
</dbReference>
<dbReference type="SMART" id="SM00895">
    <property type="entry name" value="FCD"/>
    <property type="match status" value="1"/>
</dbReference>
<dbReference type="CDD" id="cd07377">
    <property type="entry name" value="WHTH_GntR"/>
    <property type="match status" value="1"/>
</dbReference>
<dbReference type="Gene3D" id="1.10.10.10">
    <property type="entry name" value="Winged helix-like DNA-binding domain superfamily/Winged helix DNA-binding domain"/>
    <property type="match status" value="1"/>
</dbReference>
<dbReference type="Pfam" id="PF07729">
    <property type="entry name" value="FCD"/>
    <property type="match status" value="1"/>
</dbReference>
<keyword evidence="1" id="KW-0805">Transcription regulation</keyword>
<protein>
    <submittedName>
        <fullName evidence="5">FadR/GntR family transcriptional regulator</fullName>
    </submittedName>
</protein>
<dbReference type="PRINTS" id="PR00035">
    <property type="entry name" value="HTHGNTR"/>
</dbReference>
<evidence type="ECO:0000259" key="4">
    <source>
        <dbReference type="PROSITE" id="PS50949"/>
    </source>
</evidence>
<dbReference type="SUPFAM" id="SSF48008">
    <property type="entry name" value="GntR ligand-binding domain-like"/>
    <property type="match status" value="1"/>
</dbReference>
<gene>
    <name evidence="5" type="ORF">PVT71_14395</name>
</gene>
<dbReference type="AlphaFoldDB" id="A0AAU8AN35"/>
<feature type="domain" description="HTH gntR-type" evidence="4">
    <location>
        <begin position="8"/>
        <end position="76"/>
    </location>
</feature>
<dbReference type="InterPro" id="IPR000524">
    <property type="entry name" value="Tscrpt_reg_HTH_GntR"/>
</dbReference>
<evidence type="ECO:0000256" key="1">
    <source>
        <dbReference type="ARBA" id="ARBA00023015"/>
    </source>
</evidence>
<dbReference type="InterPro" id="IPR036388">
    <property type="entry name" value="WH-like_DNA-bd_sf"/>
</dbReference>